<organism evidence="1 2">
    <name type="scientific">Peronosclerospora sorghi</name>
    <dbReference type="NCBI Taxonomy" id="230839"/>
    <lineage>
        <taxon>Eukaryota</taxon>
        <taxon>Sar</taxon>
        <taxon>Stramenopiles</taxon>
        <taxon>Oomycota</taxon>
        <taxon>Peronosporomycetes</taxon>
        <taxon>Peronosporales</taxon>
        <taxon>Peronosporaceae</taxon>
        <taxon>Peronosclerospora</taxon>
    </lineage>
</organism>
<evidence type="ECO:0000313" key="1">
    <source>
        <dbReference type="EMBL" id="KAI9916090.1"/>
    </source>
</evidence>
<sequence length="82" mass="9061">MGMKAMLRSSLKGCESAGSSGTCSNSLGQSHRTSIEVLEPIDKYINKFQSDNVPVSDVYQTFISLTKGSWISLEFLRSRKII</sequence>
<comment type="caution">
    <text evidence="1">The sequence shown here is derived from an EMBL/GenBank/DDBJ whole genome shotgun (WGS) entry which is preliminary data.</text>
</comment>
<evidence type="ECO:0000313" key="2">
    <source>
        <dbReference type="Proteomes" id="UP001163321"/>
    </source>
</evidence>
<protein>
    <submittedName>
        <fullName evidence="1">Uncharacterized protein</fullName>
    </submittedName>
</protein>
<proteinExistence type="predicted"/>
<dbReference type="EMBL" id="CM047582">
    <property type="protein sequence ID" value="KAI9916090.1"/>
    <property type="molecule type" value="Genomic_DNA"/>
</dbReference>
<accession>A0ACC0WB81</accession>
<name>A0ACC0WB81_9STRA</name>
<keyword evidence="2" id="KW-1185">Reference proteome</keyword>
<dbReference type="Proteomes" id="UP001163321">
    <property type="component" value="Chromosome 3"/>
</dbReference>
<gene>
    <name evidence="1" type="ORF">PsorP6_007507</name>
</gene>
<reference evidence="1 2" key="1">
    <citation type="journal article" date="2022" name="bioRxiv">
        <title>The genome of the oomycete Peronosclerospora sorghi, a cosmopolitan pathogen of maize and sorghum, is inflated with dispersed pseudogenes.</title>
        <authorList>
            <person name="Fletcher K."/>
            <person name="Martin F."/>
            <person name="Isakeit T."/>
            <person name="Cavanaugh K."/>
            <person name="Magill C."/>
            <person name="Michelmore R."/>
        </authorList>
    </citation>
    <scope>NUCLEOTIDE SEQUENCE [LARGE SCALE GENOMIC DNA]</scope>
    <source>
        <strain evidence="1">P6</strain>
    </source>
</reference>